<dbReference type="EMBL" id="LT559118">
    <property type="protein sequence ID" value="SBO93694.1"/>
    <property type="molecule type" value="Genomic_DNA"/>
</dbReference>
<dbReference type="AlphaFoldDB" id="A0A1M4E4I3"/>
<proteinExistence type="predicted"/>
<dbReference type="RefSeq" id="WP_225272866.1">
    <property type="nucleotide sequence ID" value="NZ_CP084058.1"/>
</dbReference>
<evidence type="ECO:0000313" key="1">
    <source>
        <dbReference type="EMBL" id="SBO93694.1"/>
    </source>
</evidence>
<organism evidence="1">
    <name type="scientific">Nonomuraea gerenzanensis</name>
    <dbReference type="NCBI Taxonomy" id="93944"/>
    <lineage>
        <taxon>Bacteria</taxon>
        <taxon>Bacillati</taxon>
        <taxon>Actinomycetota</taxon>
        <taxon>Actinomycetes</taxon>
        <taxon>Streptosporangiales</taxon>
        <taxon>Streptosporangiaceae</taxon>
        <taxon>Nonomuraea</taxon>
    </lineage>
</organism>
<reference evidence="1" key="1">
    <citation type="submission" date="2016-04" db="EMBL/GenBank/DDBJ databases">
        <authorList>
            <person name="Evans L.H."/>
            <person name="Alamgir A."/>
            <person name="Owens N."/>
            <person name="Weber N.D."/>
            <person name="Virtaneva K."/>
            <person name="Barbian K."/>
            <person name="Babar A."/>
            <person name="Rosenke K."/>
        </authorList>
    </citation>
    <scope>NUCLEOTIDE SEQUENCE</scope>
    <source>
        <strain evidence="1">Nono1</strain>
    </source>
</reference>
<name>A0A1M4E4I3_9ACTN</name>
<sequence>MAVRPTTCWRERVAEDARLVAGGELDPAEAYAAELFPESLLRGTDEVLSRFDSDLTALSAPSDEEVLAVVQRVVLALNHVNEQHGEAAYETEEREQLCAYLEESIVEAGIDVDALAARRGLTRHEITDEWREW</sequence>
<accession>A0A1M4E4I3</accession>
<protein>
    <submittedName>
        <fullName evidence="1">Uncharacterized protein</fullName>
    </submittedName>
</protein>
<gene>
    <name evidence="1" type="ORF">BN4615_P3208</name>
</gene>